<dbReference type="AlphaFoldDB" id="A0A9N7MH97"/>
<sequence length="267" mass="28533">MRRPAASHLSSATECPPLTTEKDRLIEISIGQVRSRFCRPSQASPESSTISDSSKFTPVTCDYDSTQRRLEAARSTSDLTDVFEMVADVSRPPPLSLPEYKRPGRPTTANETFTTFQSAVPLELRTELRLGGGAPDTLDGLRWLEGGVGGGSTVTSVVLVAKGVEMVGRTVRKAIFGGWMSSAAAGGGVCGGRRRGRPRLCVCTVRCIPVLVGDETSGGRRRSAWSSGHRLPTVCLFEMKCDIGGETGDESGGETGGRWRPRVGRAT</sequence>
<keyword evidence="3" id="KW-1185">Reference proteome</keyword>
<protein>
    <submittedName>
        <fullName evidence="2">Uncharacterized protein</fullName>
    </submittedName>
</protein>
<accession>A0A9N7MH97</accession>
<evidence type="ECO:0000313" key="2">
    <source>
        <dbReference type="EMBL" id="CAA0806052.1"/>
    </source>
</evidence>
<evidence type="ECO:0000313" key="3">
    <source>
        <dbReference type="Proteomes" id="UP001153555"/>
    </source>
</evidence>
<dbReference type="EMBL" id="CACSLK010000214">
    <property type="protein sequence ID" value="CAA0806052.1"/>
    <property type="molecule type" value="Genomic_DNA"/>
</dbReference>
<evidence type="ECO:0000256" key="1">
    <source>
        <dbReference type="SAM" id="MobiDB-lite"/>
    </source>
</evidence>
<comment type="caution">
    <text evidence="2">The sequence shown here is derived from an EMBL/GenBank/DDBJ whole genome shotgun (WGS) entry which is preliminary data.</text>
</comment>
<feature type="region of interest" description="Disordered" evidence="1">
    <location>
        <begin position="246"/>
        <end position="267"/>
    </location>
</feature>
<feature type="non-terminal residue" evidence="2">
    <location>
        <position position="267"/>
    </location>
</feature>
<gene>
    <name evidence="2" type="ORF">SHERM_00954</name>
</gene>
<organism evidence="2 3">
    <name type="scientific">Striga hermonthica</name>
    <name type="common">Purple witchweed</name>
    <name type="synonym">Buchnera hermonthica</name>
    <dbReference type="NCBI Taxonomy" id="68872"/>
    <lineage>
        <taxon>Eukaryota</taxon>
        <taxon>Viridiplantae</taxon>
        <taxon>Streptophyta</taxon>
        <taxon>Embryophyta</taxon>
        <taxon>Tracheophyta</taxon>
        <taxon>Spermatophyta</taxon>
        <taxon>Magnoliopsida</taxon>
        <taxon>eudicotyledons</taxon>
        <taxon>Gunneridae</taxon>
        <taxon>Pentapetalae</taxon>
        <taxon>asterids</taxon>
        <taxon>lamiids</taxon>
        <taxon>Lamiales</taxon>
        <taxon>Orobanchaceae</taxon>
        <taxon>Buchnereae</taxon>
        <taxon>Striga</taxon>
    </lineage>
</organism>
<name>A0A9N7MH97_STRHE</name>
<feature type="region of interest" description="Disordered" evidence="1">
    <location>
        <begin position="1"/>
        <end position="20"/>
    </location>
</feature>
<reference evidence="2" key="1">
    <citation type="submission" date="2019-12" db="EMBL/GenBank/DDBJ databases">
        <authorList>
            <person name="Scholes J."/>
        </authorList>
    </citation>
    <scope>NUCLEOTIDE SEQUENCE</scope>
</reference>
<dbReference type="Proteomes" id="UP001153555">
    <property type="component" value="Unassembled WGS sequence"/>
</dbReference>
<proteinExistence type="predicted"/>